<feature type="domain" description="Amidohydrolase-related" evidence="3">
    <location>
        <begin position="26"/>
        <end position="329"/>
    </location>
</feature>
<evidence type="ECO:0000259" key="3">
    <source>
        <dbReference type="Pfam" id="PF04909"/>
    </source>
</evidence>
<keyword evidence="4" id="KW-0378">Hydrolase</keyword>
<dbReference type="GO" id="GO:0016831">
    <property type="term" value="F:carboxy-lyase activity"/>
    <property type="evidence" value="ECO:0007669"/>
    <property type="project" value="InterPro"/>
</dbReference>
<reference evidence="4 5" key="1">
    <citation type="submission" date="2019-12" db="EMBL/GenBank/DDBJ databases">
        <title>Genomic-based taxomic classification of the family Erythrobacteraceae.</title>
        <authorList>
            <person name="Xu L."/>
        </authorList>
    </citation>
    <scope>NUCLEOTIDE SEQUENCE [LARGE SCALE GENOMIC DNA]</scope>
    <source>
        <strain evidence="4 5">MCCC 1K02066</strain>
    </source>
</reference>
<dbReference type="AlphaFoldDB" id="A0A6I4UY07"/>
<proteinExistence type="predicted"/>
<keyword evidence="5" id="KW-1185">Reference proteome</keyword>
<keyword evidence="2" id="KW-0732">Signal</keyword>
<dbReference type="OrthoDB" id="5450317at2"/>
<organism evidence="4 5">
    <name type="scientific">Croceibacterium soli</name>
    <dbReference type="NCBI Taxonomy" id="1739690"/>
    <lineage>
        <taxon>Bacteria</taxon>
        <taxon>Pseudomonadati</taxon>
        <taxon>Pseudomonadota</taxon>
        <taxon>Alphaproteobacteria</taxon>
        <taxon>Sphingomonadales</taxon>
        <taxon>Erythrobacteraceae</taxon>
        <taxon>Croceibacterium</taxon>
    </lineage>
</organism>
<dbReference type="Gene3D" id="3.20.20.140">
    <property type="entry name" value="Metal-dependent hydrolases"/>
    <property type="match status" value="1"/>
</dbReference>
<dbReference type="SUPFAM" id="SSF51556">
    <property type="entry name" value="Metallo-dependent hydrolases"/>
    <property type="match status" value="1"/>
</dbReference>
<protein>
    <submittedName>
        <fullName evidence="4">Amidohydrolase family protein</fullName>
    </submittedName>
</protein>
<dbReference type="GO" id="GO:0016787">
    <property type="term" value="F:hydrolase activity"/>
    <property type="evidence" value="ECO:0007669"/>
    <property type="project" value="UniProtKB-KW"/>
</dbReference>
<name>A0A6I4UY07_9SPHN</name>
<evidence type="ECO:0000256" key="2">
    <source>
        <dbReference type="SAM" id="SignalP"/>
    </source>
</evidence>
<keyword evidence="1" id="KW-0456">Lyase</keyword>
<dbReference type="EMBL" id="WTYK01000008">
    <property type="protein sequence ID" value="MXP42473.1"/>
    <property type="molecule type" value="Genomic_DNA"/>
</dbReference>
<dbReference type="PANTHER" id="PTHR21240">
    <property type="entry name" value="2-AMINO-3-CARBOXYLMUCONATE-6-SEMIALDEHYDE DECARBOXYLASE"/>
    <property type="match status" value="1"/>
</dbReference>
<dbReference type="InterPro" id="IPR032465">
    <property type="entry name" value="ACMSD"/>
</dbReference>
<evidence type="ECO:0000256" key="1">
    <source>
        <dbReference type="ARBA" id="ARBA00023239"/>
    </source>
</evidence>
<dbReference type="Proteomes" id="UP000469159">
    <property type="component" value="Unassembled WGS sequence"/>
</dbReference>
<gene>
    <name evidence="4" type="ORF">GRI75_12560</name>
</gene>
<dbReference type="InterPro" id="IPR032466">
    <property type="entry name" value="Metal_Hydrolase"/>
</dbReference>
<dbReference type="InterPro" id="IPR006680">
    <property type="entry name" value="Amidohydro-rel"/>
</dbReference>
<evidence type="ECO:0000313" key="5">
    <source>
        <dbReference type="Proteomes" id="UP000469159"/>
    </source>
</evidence>
<comment type="caution">
    <text evidence="4">The sequence shown here is derived from an EMBL/GenBank/DDBJ whole genome shotgun (WGS) entry which is preliminary data.</text>
</comment>
<feature type="signal peptide" evidence="2">
    <location>
        <begin position="1"/>
        <end position="19"/>
    </location>
</feature>
<feature type="chain" id="PRO_5026146306" evidence="2">
    <location>
        <begin position="20"/>
        <end position="340"/>
    </location>
</feature>
<evidence type="ECO:0000313" key="4">
    <source>
        <dbReference type="EMBL" id="MXP42473.1"/>
    </source>
</evidence>
<accession>A0A6I4UY07</accession>
<dbReference type="RefSeq" id="WP_160747333.1">
    <property type="nucleotide sequence ID" value="NZ_WTYK01000008.1"/>
</dbReference>
<dbReference type="Pfam" id="PF04909">
    <property type="entry name" value="Amidohydro_2"/>
    <property type="match status" value="1"/>
</dbReference>
<sequence>MIRFAFAACLLLVTGTTAAAERLPIIDMHLHARHVSQYGDNPMALCAPFLVMPRSDPQNGVEAGMAMNIDPPCANPIPALDSDEQVMRETVAIMERHNIIGMVSGEPGLMRVWRAAAPRRIIPGIDFRLPGTPCCRYVEPKSVAQLRSLHASGELRVLGEINAQYEGVVVTDPRLEPYWALAEELDIPVAIHMGSAAPGTPYGDNGYRAALGNPLLLEEVLVRHPRLRLYIMHAGYPMADQLRALMFSHPQVYVDLGGIIYTEPRAAFYRFLQEIVDAGYADRIMFGSDQMIWPGVIEPAISVIEEAPFLTSTEKRDILYNNAARFLRLSPEEIARHHAM</sequence>